<dbReference type="EMBL" id="AP012273">
    <property type="protein sequence ID" value="BAO44380.1"/>
    <property type="molecule type" value="Genomic_DNA"/>
</dbReference>
<sequence length="186" mass="20741">MKIKTILAMIIILLAGGGLFIWLGLFNIAATEKHWPLTTKLLEVVRERSIHVRSETIKVPELKNPEMIARGANNYAAMCAQCHLAPGMAPTELNQGLYPNPPAFSQSAHAPHDPAAMFWTIKNGLKLTGMPAWGSFHTDQQIWELVAFVSRLKDMSKTEYTTLTGKGERSHGQEKHTTEESSQHMH</sequence>
<evidence type="ECO:0000256" key="4">
    <source>
        <dbReference type="PROSITE-ProRule" id="PRU00433"/>
    </source>
</evidence>
<dbReference type="Proteomes" id="UP000031631">
    <property type="component" value="Chromosome"/>
</dbReference>
<dbReference type="InterPro" id="IPR036909">
    <property type="entry name" value="Cyt_c-like_dom_sf"/>
</dbReference>
<keyword evidence="6" id="KW-1133">Transmembrane helix</keyword>
<dbReference type="GO" id="GO:0046872">
    <property type="term" value="F:metal ion binding"/>
    <property type="evidence" value="ECO:0007669"/>
    <property type="project" value="UniProtKB-KW"/>
</dbReference>
<evidence type="ECO:0000256" key="6">
    <source>
        <dbReference type="SAM" id="Phobius"/>
    </source>
</evidence>
<protein>
    <submittedName>
        <fullName evidence="8">Cytochrome c family protein</fullName>
    </submittedName>
</protein>
<evidence type="ECO:0000259" key="7">
    <source>
        <dbReference type="PROSITE" id="PS51007"/>
    </source>
</evidence>
<evidence type="ECO:0000256" key="1">
    <source>
        <dbReference type="ARBA" id="ARBA00022617"/>
    </source>
</evidence>
<evidence type="ECO:0000256" key="3">
    <source>
        <dbReference type="ARBA" id="ARBA00023004"/>
    </source>
</evidence>
<evidence type="ECO:0000256" key="2">
    <source>
        <dbReference type="ARBA" id="ARBA00022723"/>
    </source>
</evidence>
<evidence type="ECO:0000313" key="9">
    <source>
        <dbReference type="Proteomes" id="UP000031631"/>
    </source>
</evidence>
<dbReference type="KEGG" id="tbn:TBH_C1457"/>
<keyword evidence="6" id="KW-0812">Transmembrane</keyword>
<evidence type="ECO:0000256" key="5">
    <source>
        <dbReference type="SAM" id="MobiDB-lite"/>
    </source>
</evidence>
<gene>
    <name evidence="8" type="ORF">TBH_C1457</name>
</gene>
<dbReference type="Gene3D" id="1.10.760.10">
    <property type="entry name" value="Cytochrome c-like domain"/>
    <property type="match status" value="1"/>
</dbReference>
<evidence type="ECO:0000313" key="8">
    <source>
        <dbReference type="EMBL" id="BAO44380.1"/>
    </source>
</evidence>
<feature type="region of interest" description="Disordered" evidence="5">
    <location>
        <begin position="161"/>
        <end position="186"/>
    </location>
</feature>
<dbReference type="GO" id="GO:0020037">
    <property type="term" value="F:heme binding"/>
    <property type="evidence" value="ECO:0007669"/>
    <property type="project" value="InterPro"/>
</dbReference>
<dbReference type="PROSITE" id="PS51007">
    <property type="entry name" value="CYTC"/>
    <property type="match status" value="1"/>
</dbReference>
<dbReference type="Pfam" id="PF13442">
    <property type="entry name" value="Cytochrome_CBB3"/>
    <property type="match status" value="1"/>
</dbReference>
<dbReference type="AlphaFoldDB" id="A0A7U6JIM6"/>
<dbReference type="SUPFAM" id="SSF46626">
    <property type="entry name" value="Cytochrome c"/>
    <property type="match status" value="1"/>
</dbReference>
<dbReference type="InterPro" id="IPR009056">
    <property type="entry name" value="Cyt_c-like_dom"/>
</dbReference>
<keyword evidence="2 4" id="KW-0479">Metal-binding</keyword>
<name>A0A7U6JIM6_9GAMM</name>
<feature type="transmembrane region" description="Helical" evidence="6">
    <location>
        <begin position="6"/>
        <end position="30"/>
    </location>
</feature>
<keyword evidence="1 4" id="KW-0349">Heme</keyword>
<keyword evidence="6" id="KW-0472">Membrane</keyword>
<dbReference type="GO" id="GO:0009055">
    <property type="term" value="F:electron transfer activity"/>
    <property type="evidence" value="ECO:0007669"/>
    <property type="project" value="InterPro"/>
</dbReference>
<feature type="compositionally biased region" description="Basic and acidic residues" evidence="5">
    <location>
        <begin position="166"/>
        <end position="186"/>
    </location>
</feature>
<organism evidence="8 9">
    <name type="scientific">Thiolapillus brandeum</name>
    <dbReference type="NCBI Taxonomy" id="1076588"/>
    <lineage>
        <taxon>Bacteria</taxon>
        <taxon>Pseudomonadati</taxon>
        <taxon>Pseudomonadota</taxon>
        <taxon>Gammaproteobacteria</taxon>
        <taxon>Chromatiales</taxon>
        <taxon>Sedimenticolaceae</taxon>
        <taxon>Thiolapillus</taxon>
    </lineage>
</organism>
<keyword evidence="3 4" id="KW-0408">Iron</keyword>
<accession>A0A7U6JIM6</accession>
<reference evidence="8 9" key="1">
    <citation type="journal article" date="2014" name="PLoS ONE">
        <title>Physiological and genomic features of a novel sulfur-oxidizing gammaproteobacterium belonging to a previously uncultivated symbiotic lineage isolated from a hydrothermal vent.</title>
        <authorList>
            <person name="Nunoura T."/>
            <person name="Takaki Y."/>
            <person name="Kazama H."/>
            <person name="Kakuta J."/>
            <person name="Shimamura S."/>
            <person name="Makita H."/>
            <person name="Hirai M."/>
            <person name="Miyazaki M."/>
            <person name="Takai K."/>
        </authorList>
    </citation>
    <scope>NUCLEOTIDE SEQUENCE [LARGE SCALE GENOMIC DNA]</scope>
    <source>
        <strain evidence="8 9">Hiromi1</strain>
    </source>
</reference>
<keyword evidence="9" id="KW-1185">Reference proteome</keyword>
<proteinExistence type="predicted"/>
<feature type="domain" description="Cytochrome c" evidence="7">
    <location>
        <begin position="66"/>
        <end position="153"/>
    </location>
</feature>
<dbReference type="RefSeq" id="WP_052469976.1">
    <property type="nucleotide sequence ID" value="NZ_AP012273.1"/>
</dbReference>